<dbReference type="Pfam" id="PF14316">
    <property type="entry name" value="DUF4381"/>
    <property type="match status" value="1"/>
</dbReference>
<name>A0A1H7GW33_9GAMM</name>
<dbReference type="STRING" id="1429083.GCA_001885685_01877"/>
<organism evidence="2 3">
    <name type="scientific">Atopomonas hussainii</name>
    <dbReference type="NCBI Taxonomy" id="1429083"/>
    <lineage>
        <taxon>Bacteria</taxon>
        <taxon>Pseudomonadati</taxon>
        <taxon>Pseudomonadota</taxon>
        <taxon>Gammaproteobacteria</taxon>
        <taxon>Pseudomonadales</taxon>
        <taxon>Pseudomonadaceae</taxon>
        <taxon>Atopomonas</taxon>
    </lineage>
</organism>
<dbReference type="EMBL" id="FOAS01000002">
    <property type="protein sequence ID" value="SEK42278.1"/>
    <property type="molecule type" value="Genomic_DNA"/>
</dbReference>
<feature type="transmembrane region" description="Helical" evidence="1">
    <location>
        <begin position="24"/>
        <end position="43"/>
    </location>
</feature>
<dbReference type="RefSeq" id="WP_071871112.1">
    <property type="nucleotide sequence ID" value="NZ_FOAS01000002.1"/>
</dbReference>
<keyword evidence="3" id="KW-1185">Reference proteome</keyword>
<protein>
    <recommendedName>
        <fullName evidence="4">DUF4381 domain-containing protein</fullName>
    </recommendedName>
</protein>
<dbReference type="AlphaFoldDB" id="A0A1H7GW33"/>
<dbReference type="Proteomes" id="UP000185766">
    <property type="component" value="Unassembled WGS sequence"/>
</dbReference>
<accession>A0A1H7GW33</accession>
<dbReference type="OrthoDB" id="283083at2"/>
<reference evidence="2 3" key="1">
    <citation type="submission" date="2016-10" db="EMBL/GenBank/DDBJ databases">
        <authorList>
            <person name="de Groot N.N."/>
        </authorList>
    </citation>
    <scope>NUCLEOTIDE SEQUENCE [LARGE SCALE GENOMIC DNA]</scope>
    <source>
        <strain evidence="2 3">JCM 19513</strain>
    </source>
</reference>
<evidence type="ECO:0000256" key="1">
    <source>
        <dbReference type="SAM" id="Phobius"/>
    </source>
</evidence>
<dbReference type="InterPro" id="IPR025489">
    <property type="entry name" value="DUF4381"/>
</dbReference>
<evidence type="ECO:0000313" key="2">
    <source>
        <dbReference type="EMBL" id="SEK42278.1"/>
    </source>
</evidence>
<sequence>MNPLDALKPNLLPEAIAWWPPAPGWWLLAAFALALPWLAVWAWRKRPQKQKTQKPKVGQALDPLQLAALRELQQLPLPDEQDSAGPWLQALNQLLKRLCLVRYPDAHCQTLSGRAWLLFLDGRCTAAGLSRFMVLVEGQYKADIRLPLATSNRLRQAVDTWIRQHA</sequence>
<proteinExistence type="predicted"/>
<keyword evidence="1" id="KW-0812">Transmembrane</keyword>
<gene>
    <name evidence="2" type="ORF">SAMN05216214_102208</name>
</gene>
<evidence type="ECO:0008006" key="4">
    <source>
        <dbReference type="Google" id="ProtNLM"/>
    </source>
</evidence>
<keyword evidence="1" id="KW-0472">Membrane</keyword>
<evidence type="ECO:0000313" key="3">
    <source>
        <dbReference type="Proteomes" id="UP000185766"/>
    </source>
</evidence>
<keyword evidence="1" id="KW-1133">Transmembrane helix</keyword>